<dbReference type="PROSITE" id="PS50822">
    <property type="entry name" value="PIWI"/>
    <property type="match status" value="1"/>
</dbReference>
<dbReference type="SUPFAM" id="SSF53098">
    <property type="entry name" value="Ribonuclease H-like"/>
    <property type="match status" value="1"/>
</dbReference>
<evidence type="ECO:0000259" key="1">
    <source>
        <dbReference type="PROSITE" id="PS50822"/>
    </source>
</evidence>
<dbReference type="InterPro" id="IPR003165">
    <property type="entry name" value="Piwi"/>
</dbReference>
<organism evidence="2 3">
    <name type="scientific">Cadophora malorum</name>
    <dbReference type="NCBI Taxonomy" id="108018"/>
    <lineage>
        <taxon>Eukaryota</taxon>
        <taxon>Fungi</taxon>
        <taxon>Dikarya</taxon>
        <taxon>Ascomycota</taxon>
        <taxon>Pezizomycotina</taxon>
        <taxon>Leotiomycetes</taxon>
        <taxon>Helotiales</taxon>
        <taxon>Ploettnerulaceae</taxon>
        <taxon>Cadophora</taxon>
    </lineage>
</organism>
<evidence type="ECO:0000313" key="3">
    <source>
        <dbReference type="Proteomes" id="UP000664132"/>
    </source>
</evidence>
<evidence type="ECO:0000313" key="2">
    <source>
        <dbReference type="EMBL" id="KAG4412504.1"/>
    </source>
</evidence>
<dbReference type="InterPro" id="IPR012337">
    <property type="entry name" value="RNaseH-like_sf"/>
</dbReference>
<comment type="caution">
    <text evidence="2">The sequence shown here is derived from an EMBL/GenBank/DDBJ whole genome shotgun (WGS) entry which is preliminary data.</text>
</comment>
<dbReference type="InterPro" id="IPR036085">
    <property type="entry name" value="PAZ_dom_sf"/>
</dbReference>
<dbReference type="InterPro" id="IPR014811">
    <property type="entry name" value="ArgoL1"/>
</dbReference>
<gene>
    <name evidence="2" type="ORF">IFR04_014360</name>
</gene>
<feature type="domain" description="Piwi" evidence="1">
    <location>
        <begin position="410"/>
        <end position="629"/>
    </location>
</feature>
<dbReference type="AlphaFoldDB" id="A0A8H7SZN5"/>
<sequence>MKEYLTRTFSWSTVRNSEHDFLEEYQSPIVLRRRIVKKKFYPDPFSSAVPMYKPGETTPVYVVTRGYFSSIRPGVGPVGAQRSGAKAPEDDRLFLNVNPTTLIFFPERQVARLAEEEIIGHRVTFNGDPLDSKVERKQRVIMGFEGKVGAKNFTKKGTNTSVSMLKNLKDRASRLNFDANACCVQVGNPGNDKLYPADRLIIVPYQPVRKVITSDFTDVMLKQAQNDPKEKKNAIIFKTFGPLGLARPSNDFPPPGTTASVTLAPNTEWNSTFFSGFGLDIDSQLLKVNARMLPAPTLKFQGNHKAKVLKTKDSGLRGSWNLSGSKFLEPRKKVKLGFIKFGQVTNNEIITFADQLQPALRSYGYEVNWDNQNKCFGYGIVDGGSTDNDGQSSSTNIINAYRGLDVGTSLLIFVLEYKDISAYSNIKWWAECSVGKANICLTRGVINKKKKNSSDADPNMLANLSLKINFKLAGTAHQVQYSEKRGGALDNTMIVGADVTHPGKNMVCPSMAGVVATRGKNAFHYLASARLQRGTQEHIDGLDSMIKERLEAYYEQEGCVPSHILFYRDGVSESQFGMVKQKEIPLIRSGCIRWGKTKKKLDWTPKITLLVVGKRHHVRFFPPKPGTTK</sequence>
<dbReference type="Gene3D" id="3.40.50.2300">
    <property type="match status" value="1"/>
</dbReference>
<dbReference type="SMART" id="SM00950">
    <property type="entry name" value="Piwi"/>
    <property type="match status" value="1"/>
</dbReference>
<dbReference type="Proteomes" id="UP000664132">
    <property type="component" value="Unassembled WGS sequence"/>
</dbReference>
<dbReference type="InterPro" id="IPR036397">
    <property type="entry name" value="RNaseH_sf"/>
</dbReference>
<dbReference type="OrthoDB" id="10252740at2759"/>
<dbReference type="Pfam" id="PF02171">
    <property type="entry name" value="Piwi"/>
    <property type="match status" value="1"/>
</dbReference>
<reference evidence="2" key="1">
    <citation type="submission" date="2021-02" db="EMBL/GenBank/DDBJ databases">
        <title>Genome sequence Cadophora malorum strain M34.</title>
        <authorList>
            <person name="Stefanovic E."/>
            <person name="Vu D."/>
            <person name="Scully C."/>
            <person name="Dijksterhuis J."/>
            <person name="Roader J."/>
            <person name="Houbraken J."/>
        </authorList>
    </citation>
    <scope>NUCLEOTIDE SEQUENCE</scope>
    <source>
        <strain evidence="2">M34</strain>
    </source>
</reference>
<dbReference type="SUPFAM" id="SSF101690">
    <property type="entry name" value="PAZ domain"/>
    <property type="match status" value="1"/>
</dbReference>
<protein>
    <recommendedName>
        <fullName evidence="1">Piwi domain-containing protein</fullName>
    </recommendedName>
</protein>
<proteinExistence type="predicted"/>
<dbReference type="GO" id="GO:0003676">
    <property type="term" value="F:nucleic acid binding"/>
    <property type="evidence" value="ECO:0007669"/>
    <property type="project" value="InterPro"/>
</dbReference>
<keyword evidence="3" id="KW-1185">Reference proteome</keyword>
<dbReference type="Gene3D" id="3.30.420.10">
    <property type="entry name" value="Ribonuclease H-like superfamily/Ribonuclease H"/>
    <property type="match status" value="1"/>
</dbReference>
<dbReference type="PANTHER" id="PTHR22891">
    <property type="entry name" value="EUKARYOTIC TRANSLATION INITIATION FACTOR 2C"/>
    <property type="match status" value="1"/>
</dbReference>
<dbReference type="Pfam" id="PF08699">
    <property type="entry name" value="ArgoL1"/>
    <property type="match status" value="1"/>
</dbReference>
<name>A0A8H7SZN5_9HELO</name>
<dbReference type="EMBL" id="JAFJYH010000374">
    <property type="protein sequence ID" value="KAG4412504.1"/>
    <property type="molecule type" value="Genomic_DNA"/>
</dbReference>
<accession>A0A8H7SZN5</accession>